<evidence type="ECO:0000313" key="4">
    <source>
        <dbReference type="EMBL" id="KXH29365.1"/>
    </source>
</evidence>
<name>A0A135S0D4_9PEZI</name>
<keyword evidence="2" id="KW-0732">Signal</keyword>
<feature type="region of interest" description="Disordered" evidence="1">
    <location>
        <begin position="305"/>
        <end position="330"/>
    </location>
</feature>
<dbReference type="Gene3D" id="3.40.50.1820">
    <property type="entry name" value="alpha/beta hydrolase"/>
    <property type="match status" value="1"/>
</dbReference>
<feature type="domain" description="AB hydrolase-1" evidence="3">
    <location>
        <begin position="54"/>
        <end position="154"/>
    </location>
</feature>
<evidence type="ECO:0000256" key="1">
    <source>
        <dbReference type="SAM" id="MobiDB-lite"/>
    </source>
</evidence>
<dbReference type="PANTHER" id="PTHR43329">
    <property type="entry name" value="EPOXIDE HYDROLASE"/>
    <property type="match status" value="1"/>
</dbReference>
<dbReference type="SUPFAM" id="SSF53474">
    <property type="entry name" value="alpha/beta-Hydrolases"/>
    <property type="match status" value="1"/>
</dbReference>
<accession>A0A135S0D4</accession>
<dbReference type="AlphaFoldDB" id="A0A135S0D4"/>
<evidence type="ECO:0000259" key="3">
    <source>
        <dbReference type="Pfam" id="PF00561"/>
    </source>
</evidence>
<evidence type="ECO:0000313" key="5">
    <source>
        <dbReference type="Proteomes" id="UP000070328"/>
    </source>
</evidence>
<protein>
    <recommendedName>
        <fullName evidence="3">AB hydrolase-1 domain-containing protein</fullName>
    </recommendedName>
</protein>
<reference evidence="4 5" key="1">
    <citation type="submission" date="2014-02" db="EMBL/GenBank/DDBJ databases">
        <title>The genome sequence of Colletotrichum simmondsii CBS122122.</title>
        <authorList>
            <person name="Baroncelli R."/>
            <person name="Thon M.R."/>
        </authorList>
    </citation>
    <scope>NUCLEOTIDE SEQUENCE [LARGE SCALE GENOMIC DNA]</scope>
    <source>
        <strain evidence="4 5">CBS122122</strain>
    </source>
</reference>
<feature type="signal peptide" evidence="2">
    <location>
        <begin position="1"/>
        <end position="18"/>
    </location>
</feature>
<dbReference type="Pfam" id="PF00561">
    <property type="entry name" value="Abhydrolase_1"/>
    <property type="match status" value="1"/>
</dbReference>
<evidence type="ECO:0000256" key="2">
    <source>
        <dbReference type="SAM" id="SignalP"/>
    </source>
</evidence>
<organism evidence="4 5">
    <name type="scientific">Colletotrichum simmondsii</name>
    <dbReference type="NCBI Taxonomy" id="703756"/>
    <lineage>
        <taxon>Eukaryota</taxon>
        <taxon>Fungi</taxon>
        <taxon>Dikarya</taxon>
        <taxon>Ascomycota</taxon>
        <taxon>Pezizomycotina</taxon>
        <taxon>Sordariomycetes</taxon>
        <taxon>Hypocreomycetidae</taxon>
        <taxon>Glomerellales</taxon>
        <taxon>Glomerellaceae</taxon>
        <taxon>Colletotrichum</taxon>
        <taxon>Colletotrichum acutatum species complex</taxon>
    </lineage>
</organism>
<dbReference type="OrthoDB" id="408373at2759"/>
<dbReference type="Proteomes" id="UP000070328">
    <property type="component" value="Unassembled WGS sequence"/>
</dbReference>
<feature type="chain" id="PRO_5007801537" description="AB hydrolase-1 domain-containing protein" evidence="2">
    <location>
        <begin position="19"/>
        <end position="368"/>
    </location>
</feature>
<comment type="caution">
    <text evidence="4">The sequence shown here is derived from an EMBL/GenBank/DDBJ whole genome shotgun (WGS) entry which is preliminary data.</text>
</comment>
<gene>
    <name evidence="4" type="ORF">CSIM01_01093</name>
</gene>
<dbReference type="InterPro" id="IPR000073">
    <property type="entry name" value="AB_hydrolase_1"/>
</dbReference>
<proteinExistence type="predicted"/>
<dbReference type="EMBL" id="JFBX01000757">
    <property type="protein sequence ID" value="KXH29365.1"/>
    <property type="molecule type" value="Genomic_DNA"/>
</dbReference>
<keyword evidence="5" id="KW-1185">Reference proteome</keyword>
<dbReference type="InterPro" id="IPR029058">
    <property type="entry name" value="AB_hydrolase_fold"/>
</dbReference>
<sequence>MYINNVLASSALLGLASAGYTTKYLTGSSNNTIQVLVEGDGPSLLVWPSFARDSIDDFHDFSTALADAGFRVLRPQPRGMGESTGPIVTTWAEVGADLVSVIDTFGNGKAVVLGHAAGQRMAKNMAAAYPDKVPSIVLACINTGINTNATIAATANIASNYTYSVEERLAALELGYFAPGHNASLWLTGWFPEAMGSVTGAPTSTTIGSNTTQILDVIATLDPWRREDQWNYTTGLVGNRSTVVFVEDASHALFPENLQGVVDVMVPWLETQTSSCFETLNREYWETNEREDHVCETAIRPKWNPQAARSSFRPGPGPGPTGPGKLSGTSSDMWLVEARGNRSRANHRAVHTIPEFIESSSCKPARWK</sequence>